<organism evidence="2 3">
    <name type="scientific">Candidatus Aphodomorpha intestinavium</name>
    <dbReference type="NCBI Taxonomy" id="2840672"/>
    <lineage>
        <taxon>Bacteria</taxon>
        <taxon>Bacillati</taxon>
        <taxon>Bacillota</taxon>
        <taxon>Clostridia</taxon>
        <taxon>Eubacteriales</taxon>
        <taxon>Candidatus Aphodomorpha</taxon>
    </lineage>
</organism>
<evidence type="ECO:0008006" key="4">
    <source>
        <dbReference type="Google" id="ProtNLM"/>
    </source>
</evidence>
<evidence type="ECO:0000256" key="1">
    <source>
        <dbReference type="SAM" id="Phobius"/>
    </source>
</evidence>
<name>A0A9D1N260_9FIRM</name>
<keyword evidence="1" id="KW-0472">Membrane</keyword>
<sequence>MISPSLQERIHRGDRDAFRALYSEYSRDVYLTAQEALQSDALARAVVRQVFLRIHRELLAAAAPLDTDARIDALTNEEIRVQRIASGDTGEAILRDAPTPRRVTRYRECAHAAQPAQPEADALARVRARYAPMQQPPVPPAGEPLLPQARPRMGAARVAAAVLVALFLLVFLWALAGILMSLGVLPAADLGYGWFDRVVFRLFGLPA</sequence>
<dbReference type="EMBL" id="DVNZ01000041">
    <property type="protein sequence ID" value="HIU93767.1"/>
    <property type="molecule type" value="Genomic_DNA"/>
</dbReference>
<dbReference type="Proteomes" id="UP000824128">
    <property type="component" value="Unassembled WGS sequence"/>
</dbReference>
<reference evidence="2" key="2">
    <citation type="journal article" date="2021" name="PeerJ">
        <title>Extensive microbial diversity within the chicken gut microbiome revealed by metagenomics and culture.</title>
        <authorList>
            <person name="Gilroy R."/>
            <person name="Ravi A."/>
            <person name="Getino M."/>
            <person name="Pursley I."/>
            <person name="Horton D.L."/>
            <person name="Alikhan N.F."/>
            <person name="Baker D."/>
            <person name="Gharbi K."/>
            <person name="Hall N."/>
            <person name="Watson M."/>
            <person name="Adriaenssens E.M."/>
            <person name="Foster-Nyarko E."/>
            <person name="Jarju S."/>
            <person name="Secka A."/>
            <person name="Antonio M."/>
            <person name="Oren A."/>
            <person name="Chaudhuri R.R."/>
            <person name="La Ragione R."/>
            <person name="Hildebrand F."/>
            <person name="Pallen M.J."/>
        </authorList>
    </citation>
    <scope>NUCLEOTIDE SEQUENCE</scope>
    <source>
        <strain evidence="2">ChiGjej2B2-16831</strain>
    </source>
</reference>
<evidence type="ECO:0000313" key="2">
    <source>
        <dbReference type="EMBL" id="HIU93767.1"/>
    </source>
</evidence>
<keyword evidence="1" id="KW-0812">Transmembrane</keyword>
<protein>
    <recommendedName>
        <fullName evidence="4">RNA polymerase sigma-70 region 2 domain-containing protein</fullName>
    </recommendedName>
</protein>
<reference evidence="2" key="1">
    <citation type="submission" date="2020-10" db="EMBL/GenBank/DDBJ databases">
        <authorList>
            <person name="Gilroy R."/>
        </authorList>
    </citation>
    <scope>NUCLEOTIDE SEQUENCE</scope>
    <source>
        <strain evidence="2">ChiGjej2B2-16831</strain>
    </source>
</reference>
<gene>
    <name evidence="2" type="ORF">IAD24_01280</name>
</gene>
<feature type="transmembrane region" description="Helical" evidence="1">
    <location>
        <begin position="158"/>
        <end position="185"/>
    </location>
</feature>
<dbReference type="SUPFAM" id="SSF88946">
    <property type="entry name" value="Sigma2 domain of RNA polymerase sigma factors"/>
    <property type="match status" value="1"/>
</dbReference>
<evidence type="ECO:0000313" key="3">
    <source>
        <dbReference type="Proteomes" id="UP000824128"/>
    </source>
</evidence>
<accession>A0A9D1N260</accession>
<dbReference type="InterPro" id="IPR013325">
    <property type="entry name" value="RNA_pol_sigma_r2"/>
</dbReference>
<dbReference type="GO" id="GO:0003700">
    <property type="term" value="F:DNA-binding transcription factor activity"/>
    <property type="evidence" value="ECO:0007669"/>
    <property type="project" value="InterPro"/>
</dbReference>
<comment type="caution">
    <text evidence="2">The sequence shown here is derived from an EMBL/GenBank/DDBJ whole genome shotgun (WGS) entry which is preliminary data.</text>
</comment>
<proteinExistence type="predicted"/>
<dbReference type="AlphaFoldDB" id="A0A9D1N260"/>
<dbReference type="Gene3D" id="1.10.1740.10">
    <property type="match status" value="1"/>
</dbReference>
<dbReference type="GO" id="GO:0006352">
    <property type="term" value="P:DNA-templated transcription initiation"/>
    <property type="evidence" value="ECO:0007669"/>
    <property type="project" value="InterPro"/>
</dbReference>
<keyword evidence="1" id="KW-1133">Transmembrane helix</keyword>